<dbReference type="EMBL" id="CP015702">
    <property type="protein sequence ID" value="APU86906.1"/>
    <property type="molecule type" value="Genomic_DNA"/>
</dbReference>
<keyword evidence="1" id="KW-0614">Plasmid</keyword>
<name>A0A1L7JME7_CLOBO</name>
<dbReference type="AlphaFoldDB" id="A0A1L7JME7"/>
<gene>
    <name evidence="1" type="ORF">NPD8_3821</name>
</gene>
<evidence type="ECO:0000313" key="1">
    <source>
        <dbReference type="EMBL" id="APU86906.1"/>
    </source>
</evidence>
<reference evidence="1" key="1">
    <citation type="submission" date="2016-05" db="EMBL/GenBank/DDBJ databases">
        <authorList>
            <person name="Lavstsen T."/>
            <person name="Jespersen J.S."/>
        </authorList>
    </citation>
    <scope>NUCLEOTIDE SEQUENCE</scope>
    <source>
        <strain evidence="1">CDC69096</strain>
        <plasmid evidence="1">pNPD8_2</plasmid>
    </source>
</reference>
<protein>
    <submittedName>
        <fullName evidence="1">Uncharacterized protein</fullName>
    </submittedName>
</protein>
<organism evidence="1">
    <name type="scientific">Clostridium botulinum</name>
    <dbReference type="NCBI Taxonomy" id="1491"/>
    <lineage>
        <taxon>Bacteria</taxon>
        <taxon>Bacillati</taxon>
        <taxon>Bacillota</taxon>
        <taxon>Clostridia</taxon>
        <taxon>Eubacteriales</taxon>
        <taxon>Clostridiaceae</taxon>
        <taxon>Clostridium</taxon>
    </lineage>
</organism>
<proteinExistence type="predicted"/>
<accession>A0A1L7JME7</accession>
<sequence>MVEITETKHIKEVCTSLFKNLLKRLKKEIVKHCNY</sequence>
<geneLocation type="plasmid" evidence="1">
    <name>pNPD8_2</name>
</geneLocation>